<dbReference type="NCBIfam" id="TIGR03359">
    <property type="entry name" value="VI_chp_6"/>
    <property type="match status" value="1"/>
</dbReference>
<dbReference type="Proteomes" id="UP000192911">
    <property type="component" value="Unassembled WGS sequence"/>
</dbReference>
<organism evidence="1 2">
    <name type="scientific">Trinickia caryophylli</name>
    <name type="common">Paraburkholderia caryophylli</name>
    <dbReference type="NCBI Taxonomy" id="28094"/>
    <lineage>
        <taxon>Bacteria</taxon>
        <taxon>Pseudomonadati</taxon>
        <taxon>Pseudomonadota</taxon>
        <taxon>Betaproteobacteria</taxon>
        <taxon>Burkholderiales</taxon>
        <taxon>Burkholderiaceae</taxon>
        <taxon>Trinickia</taxon>
    </lineage>
</organism>
<keyword evidence="2" id="KW-1185">Reference proteome</keyword>
<reference evidence="2" key="1">
    <citation type="submission" date="2017-04" db="EMBL/GenBank/DDBJ databases">
        <authorList>
            <person name="Varghese N."/>
            <person name="Submissions S."/>
        </authorList>
    </citation>
    <scope>NUCLEOTIDE SEQUENCE [LARGE SCALE GENOMIC DNA]</scope>
    <source>
        <strain evidence="2">Ballard 720</strain>
    </source>
</reference>
<gene>
    <name evidence="1" type="ORF">SAMN06295900_101705</name>
</gene>
<dbReference type="Pfam" id="PF05947">
    <property type="entry name" value="T6SS_TssF"/>
    <property type="match status" value="1"/>
</dbReference>
<protein>
    <submittedName>
        <fullName evidence="1">Type VI secretion system protein ImpG</fullName>
    </submittedName>
</protein>
<dbReference type="EMBL" id="FXAH01000001">
    <property type="protein sequence ID" value="SMF00242.1"/>
    <property type="molecule type" value="Genomic_DNA"/>
</dbReference>
<dbReference type="AlphaFoldDB" id="A0A1X7CPE1"/>
<dbReference type="GeneID" id="95548820"/>
<evidence type="ECO:0000313" key="1">
    <source>
        <dbReference type="EMBL" id="SMF00242.1"/>
    </source>
</evidence>
<name>A0A1X7CPE1_TRICW</name>
<dbReference type="STRING" id="28094.SAMN06295900_101705"/>
<evidence type="ECO:0000313" key="2">
    <source>
        <dbReference type="Proteomes" id="UP000192911"/>
    </source>
</evidence>
<dbReference type="InterPro" id="IPR010272">
    <property type="entry name" value="T6SS_TssF"/>
</dbReference>
<dbReference type="PANTHER" id="PTHR35370:SF1">
    <property type="entry name" value="TYPE VI SECRETION SYSTEM COMPONENT TSSF1"/>
    <property type="match status" value="1"/>
</dbReference>
<dbReference type="PIRSF" id="PIRSF028304">
    <property type="entry name" value="UCP028304"/>
    <property type="match status" value="1"/>
</dbReference>
<proteinExistence type="predicted"/>
<dbReference type="RefSeq" id="WP_085224273.1">
    <property type="nucleotide sequence ID" value="NZ_BSQD01000001.1"/>
</dbReference>
<dbReference type="PANTHER" id="PTHR35370">
    <property type="entry name" value="CYTOPLASMIC PROTEIN-RELATED-RELATED"/>
    <property type="match status" value="1"/>
</dbReference>
<dbReference type="OrthoDB" id="8978153at2"/>
<sequence length="607" mass="65742">MEELLAHYERELALLRRSMQSFAARYPKIAARLAISGEHSEDPHVERMLQSFALLAARIDTKLEDDYPELTEALVDILYPQYLRAFPASAIAQFKTDAFHDKLTAPATVERGTALMAKAADCRFRTVYDVVLAPVHLAHAGYRPTPSAPPGITLPAETTAAISIGFASIGQASRLDKVAPGVMRVHLSGPREVVAALSDVVRLKAAAAYVEADGSGRWTPLAKIPVSSVGFGENESMAGRLGDAPPAFRSLMEYFAFPEKFDFLDIDMAALLAAAGPCQSVTLHLAIAELHPDSRAAQRIAKLDAGTFKLFATPVVNLFERDTTPIKIAPDTKHYSLFANVDDMSVCEVFSIDAVYTNDPAPARNVTIAPMHSLRHGSTAALDGPYWTAVVDRWSADPQRRTRPELVFVGLDGAPIVPPFGQVAVDMTCTNGELPASLPIGLPGGDLESETSELARDVALLTRPTQPLRLPRGNGALWRLIAQMTPHSLDLDAAGLEALKELLREFAALSPSRSPQIEGIVSLAARATMQWLTMEPSPAFARGLEIRVTVDEHAFAASSLYTFAGIMDRFFAPYAPANSFVQIVLVSKNYGNEIVRCAPRPGDRPLI</sequence>
<accession>A0A1X7CPE1</accession>